<protein>
    <recommendedName>
        <fullName evidence="2">CMP/dCMP-type deaminase domain-containing protein</fullName>
    </recommendedName>
</protein>
<dbReference type="PANTHER" id="PTHR11079:SF162">
    <property type="entry name" value="RIBOFLAVIN BIOSYNTHESIS PROTEIN PYRD, CHLOROPLASTIC"/>
    <property type="match status" value="1"/>
</dbReference>
<reference evidence="3 4" key="1">
    <citation type="journal article" date="2015" name="Front. Microbiol.">
        <title>Genome sequence of the plant growth promoting endophytic yeast Rhodotorula graminis WP1.</title>
        <authorList>
            <person name="Firrincieli A."/>
            <person name="Otillar R."/>
            <person name="Salamov A."/>
            <person name="Schmutz J."/>
            <person name="Khan Z."/>
            <person name="Redman R.S."/>
            <person name="Fleck N.D."/>
            <person name="Lindquist E."/>
            <person name="Grigoriev I.V."/>
            <person name="Doty S.L."/>
        </authorList>
    </citation>
    <scope>NUCLEOTIDE SEQUENCE [LARGE SCALE GENOMIC DNA]</scope>
    <source>
        <strain evidence="3 4">WP1</strain>
    </source>
</reference>
<dbReference type="GO" id="GO:0008835">
    <property type="term" value="F:diaminohydroxyphosphoribosylaminopyrimidine deaminase activity"/>
    <property type="evidence" value="ECO:0007669"/>
    <property type="project" value="TreeGrafter"/>
</dbReference>
<evidence type="ECO:0000256" key="1">
    <source>
        <dbReference type="SAM" id="MobiDB-lite"/>
    </source>
</evidence>
<dbReference type="SUPFAM" id="SSF53927">
    <property type="entry name" value="Cytidine deaminase-like"/>
    <property type="match status" value="1"/>
</dbReference>
<sequence>MSPQPTPTTSDPDHVRFIRLALTEARKSVHVDTAFCVGAVVVSAPHHPTRPHDVLATGYSRELPGNTHAEQCALDKLAQAAAPAASSPPSTSNPSSSSSLDSLLDGASIYTTMEPCSTRLSGNVPCVQRVLDSPIQRVFVGVLEPSDFVECEGIRLLREAGRDVWVVVDPEDPDLGDECLRVARGDK</sequence>
<gene>
    <name evidence="3" type="ORF">RHOBADRAFT_53008</name>
</gene>
<dbReference type="AlphaFoldDB" id="A0A194S5K6"/>
<evidence type="ECO:0000313" key="4">
    <source>
        <dbReference type="Proteomes" id="UP000053890"/>
    </source>
</evidence>
<dbReference type="OrthoDB" id="252265at2759"/>
<dbReference type="Pfam" id="PF18785">
    <property type="entry name" value="Inv-AAD"/>
    <property type="match status" value="1"/>
</dbReference>
<dbReference type="STRING" id="578459.A0A194S5K6"/>
<feature type="region of interest" description="Disordered" evidence="1">
    <location>
        <begin position="78"/>
        <end position="101"/>
    </location>
</feature>
<dbReference type="RefSeq" id="XP_018272057.1">
    <property type="nucleotide sequence ID" value="XM_018416617.1"/>
</dbReference>
<dbReference type="GeneID" id="28977065"/>
<accession>A0A194S5K6</accession>
<evidence type="ECO:0000259" key="2">
    <source>
        <dbReference type="PROSITE" id="PS51747"/>
    </source>
</evidence>
<name>A0A194S5K6_RHOGW</name>
<proteinExistence type="predicted"/>
<dbReference type="Proteomes" id="UP000053890">
    <property type="component" value="Unassembled WGS sequence"/>
</dbReference>
<dbReference type="InterPro" id="IPR002125">
    <property type="entry name" value="CMP_dCMP_dom"/>
</dbReference>
<keyword evidence="4" id="KW-1185">Reference proteome</keyword>
<dbReference type="GO" id="GO:0006139">
    <property type="term" value="P:nucleobase-containing compound metabolic process"/>
    <property type="evidence" value="ECO:0007669"/>
    <property type="project" value="UniProtKB-ARBA"/>
</dbReference>
<dbReference type="InterPro" id="IPR016193">
    <property type="entry name" value="Cytidine_deaminase-like"/>
</dbReference>
<dbReference type="EMBL" id="KQ474077">
    <property type="protein sequence ID" value="KPV76008.1"/>
    <property type="molecule type" value="Genomic_DNA"/>
</dbReference>
<organism evidence="3 4">
    <name type="scientific">Rhodotorula graminis (strain WP1)</name>
    <dbReference type="NCBI Taxonomy" id="578459"/>
    <lineage>
        <taxon>Eukaryota</taxon>
        <taxon>Fungi</taxon>
        <taxon>Dikarya</taxon>
        <taxon>Basidiomycota</taxon>
        <taxon>Pucciniomycotina</taxon>
        <taxon>Microbotryomycetes</taxon>
        <taxon>Sporidiobolales</taxon>
        <taxon>Sporidiobolaceae</taxon>
        <taxon>Rhodotorula</taxon>
    </lineage>
</organism>
<dbReference type="Gene3D" id="3.40.140.10">
    <property type="entry name" value="Cytidine Deaminase, domain 2"/>
    <property type="match status" value="1"/>
</dbReference>
<feature type="domain" description="CMP/dCMP-type deaminase" evidence="2">
    <location>
        <begin position="12"/>
        <end position="164"/>
    </location>
</feature>
<dbReference type="PROSITE" id="PS51747">
    <property type="entry name" value="CYT_DCMP_DEAMINASES_2"/>
    <property type="match status" value="1"/>
</dbReference>
<dbReference type="OMA" id="LRQKSWI"/>
<evidence type="ECO:0000313" key="3">
    <source>
        <dbReference type="EMBL" id="KPV76008.1"/>
    </source>
</evidence>
<dbReference type="PANTHER" id="PTHR11079">
    <property type="entry name" value="CYTOSINE DEAMINASE FAMILY MEMBER"/>
    <property type="match status" value="1"/>
</dbReference>